<evidence type="ECO:0000256" key="1">
    <source>
        <dbReference type="ARBA" id="ARBA00001924"/>
    </source>
</evidence>
<evidence type="ECO:0000256" key="10">
    <source>
        <dbReference type="SAM" id="SignalP"/>
    </source>
</evidence>
<dbReference type="InterPro" id="IPR036374">
    <property type="entry name" value="OxRdtase_Mopterin-bd_sf"/>
</dbReference>
<dbReference type="Pfam" id="PF03404">
    <property type="entry name" value="Mo-co_dimer"/>
    <property type="match status" value="1"/>
</dbReference>
<dbReference type="InterPro" id="IPR009056">
    <property type="entry name" value="Cyt_c-like_dom"/>
</dbReference>
<keyword evidence="2" id="KW-0813">Transport</keyword>
<dbReference type="Gene3D" id="3.90.420.10">
    <property type="entry name" value="Oxidoreductase, molybdopterin-binding domain"/>
    <property type="match status" value="1"/>
</dbReference>
<dbReference type="CDD" id="cd02110">
    <property type="entry name" value="SO_family_Moco_dimer"/>
    <property type="match status" value="1"/>
</dbReference>
<dbReference type="PANTHER" id="PTHR19372">
    <property type="entry name" value="SULFITE REDUCTASE"/>
    <property type="match status" value="1"/>
</dbReference>
<evidence type="ECO:0000313" key="13">
    <source>
        <dbReference type="Proteomes" id="UP001143307"/>
    </source>
</evidence>
<gene>
    <name evidence="12" type="ORF">EYC87_16275</name>
</gene>
<keyword evidence="3" id="KW-0500">Molybdenum</keyword>
<keyword evidence="10" id="KW-0732">Signal</keyword>
<dbReference type="SUPFAM" id="SSF46626">
    <property type="entry name" value="Cytochrome c"/>
    <property type="match status" value="1"/>
</dbReference>
<feature type="signal peptide" evidence="10">
    <location>
        <begin position="1"/>
        <end position="27"/>
    </location>
</feature>
<dbReference type="InterPro" id="IPR036909">
    <property type="entry name" value="Cyt_c-like_dom_sf"/>
</dbReference>
<evidence type="ECO:0000256" key="3">
    <source>
        <dbReference type="ARBA" id="ARBA00022505"/>
    </source>
</evidence>
<dbReference type="SUPFAM" id="SSF81296">
    <property type="entry name" value="E set domains"/>
    <property type="match status" value="1"/>
</dbReference>
<dbReference type="Gene3D" id="2.60.40.650">
    <property type="match status" value="1"/>
</dbReference>
<evidence type="ECO:0000256" key="8">
    <source>
        <dbReference type="ARBA" id="ARBA00023004"/>
    </source>
</evidence>
<dbReference type="PANTHER" id="PTHR19372:SF7">
    <property type="entry name" value="SULFITE OXIDASE, MITOCHONDRIAL"/>
    <property type="match status" value="1"/>
</dbReference>
<dbReference type="Proteomes" id="UP001143307">
    <property type="component" value="Unassembled WGS sequence"/>
</dbReference>
<evidence type="ECO:0000256" key="6">
    <source>
        <dbReference type="ARBA" id="ARBA00022982"/>
    </source>
</evidence>
<keyword evidence="13" id="KW-1185">Reference proteome</keyword>
<dbReference type="RefSeq" id="WP_279253798.1">
    <property type="nucleotide sequence ID" value="NZ_SHNP01000006.1"/>
</dbReference>
<keyword evidence="8 9" id="KW-0408">Iron</keyword>
<evidence type="ECO:0000256" key="2">
    <source>
        <dbReference type="ARBA" id="ARBA00022448"/>
    </source>
</evidence>
<organism evidence="12 13">
    <name type="scientific">Candidatus Seongchinamella marina</name>
    <dbReference type="NCBI Taxonomy" id="2518990"/>
    <lineage>
        <taxon>Bacteria</taxon>
        <taxon>Pseudomonadati</taxon>
        <taxon>Pseudomonadota</taxon>
        <taxon>Gammaproteobacteria</taxon>
        <taxon>Cellvibrionales</taxon>
        <taxon>Halieaceae</taxon>
        <taxon>Seongchinamella</taxon>
    </lineage>
</organism>
<name>A0ABT3SYS0_9GAMM</name>
<dbReference type="PRINTS" id="PR00605">
    <property type="entry name" value="CYTCHROMECIC"/>
</dbReference>
<proteinExistence type="predicted"/>
<dbReference type="InterPro" id="IPR005066">
    <property type="entry name" value="MoCF_OxRdtse_dimer"/>
</dbReference>
<dbReference type="InterPro" id="IPR008335">
    <property type="entry name" value="Mopterin_OxRdtase_euk"/>
</dbReference>
<keyword evidence="7" id="KW-0560">Oxidoreductase</keyword>
<keyword evidence="5 9" id="KW-0479">Metal-binding</keyword>
<evidence type="ECO:0000256" key="5">
    <source>
        <dbReference type="ARBA" id="ARBA00022723"/>
    </source>
</evidence>
<evidence type="ECO:0000256" key="9">
    <source>
        <dbReference type="PROSITE-ProRule" id="PRU00433"/>
    </source>
</evidence>
<comment type="caution">
    <text evidence="12">The sequence shown here is derived from an EMBL/GenBank/DDBJ whole genome shotgun (WGS) entry which is preliminary data.</text>
</comment>
<dbReference type="EMBL" id="SHNP01000006">
    <property type="protein sequence ID" value="MCX2975141.1"/>
    <property type="molecule type" value="Genomic_DNA"/>
</dbReference>
<dbReference type="Gene3D" id="1.10.760.10">
    <property type="entry name" value="Cytochrome c-like domain"/>
    <property type="match status" value="1"/>
</dbReference>
<evidence type="ECO:0000256" key="7">
    <source>
        <dbReference type="ARBA" id="ARBA00023002"/>
    </source>
</evidence>
<evidence type="ECO:0000256" key="4">
    <source>
        <dbReference type="ARBA" id="ARBA00022617"/>
    </source>
</evidence>
<evidence type="ECO:0000313" key="12">
    <source>
        <dbReference type="EMBL" id="MCX2975141.1"/>
    </source>
</evidence>
<accession>A0ABT3SYS0</accession>
<protein>
    <submittedName>
        <fullName evidence="12">Sulfite oxidase</fullName>
    </submittedName>
</protein>
<keyword evidence="6" id="KW-0249">Electron transport</keyword>
<dbReference type="Pfam" id="PF00174">
    <property type="entry name" value="Oxidored_molyb"/>
    <property type="match status" value="1"/>
</dbReference>
<keyword evidence="4 9" id="KW-0349">Heme</keyword>
<feature type="chain" id="PRO_5047411945" evidence="10">
    <location>
        <begin position="28"/>
        <end position="506"/>
    </location>
</feature>
<dbReference type="InterPro" id="IPR000572">
    <property type="entry name" value="OxRdtase_Mopterin-bd_dom"/>
</dbReference>
<sequence>MYAVNRRFILKSLAASVGLALTPISFASSARTLPVNKQAADFVIHNDLPWALETMRGSFGFGPITPLSRFFVRNNLPMPPASILDRADEWSFKVEGCVGSGSLSLRDLKSMRVQTVASVLQCSGNGRAYSSHNPSGSQWSVGAAGCALWTGVAVADIFEKFGGVSNEAAFLTGTGGESLPEGIDASMVAVERSVPIQKGLEDCMLVWEMNGAPLPLAHGGPLRLLVPGYFGVNNVKWLTRLAATAQESTAKIQQSGYRLRAIGESGGLQHPSMWRMPVKSWLNGPGANGRPVKAGAAMLYGVAFSGERGVDKVEVSGDNGKSWQDAQWIGPDLGVNAWRTFSIGVTLGVGENRYVTRAIDSAGDIQPELAIPNERGYGNNGWADHGLNILAVDELPETASADSGDVPMNVIIEQASKEKTYTLSKTAQRGRAIFTAQSQPNCSVCHTLDAAQAKGLVGPNLDKLKPGLAQIEAAVVQGVGAMPAYGGQLSGSEVEALSAFVFEGTR</sequence>
<reference evidence="12" key="1">
    <citation type="submission" date="2019-02" db="EMBL/GenBank/DDBJ databases">
        <authorList>
            <person name="Li S.-H."/>
        </authorList>
    </citation>
    <scope>NUCLEOTIDE SEQUENCE</scope>
    <source>
        <strain evidence="12">IMCC8485</strain>
    </source>
</reference>
<evidence type="ECO:0000259" key="11">
    <source>
        <dbReference type="PROSITE" id="PS51007"/>
    </source>
</evidence>
<dbReference type="InterPro" id="IPR008168">
    <property type="entry name" value="Cyt_C_IC"/>
</dbReference>
<feature type="domain" description="Cytochrome c" evidence="11">
    <location>
        <begin position="425"/>
        <end position="505"/>
    </location>
</feature>
<dbReference type="InterPro" id="IPR014756">
    <property type="entry name" value="Ig_E-set"/>
</dbReference>
<dbReference type="PROSITE" id="PS51007">
    <property type="entry name" value="CYTC"/>
    <property type="match status" value="1"/>
</dbReference>
<dbReference type="SUPFAM" id="SSF56524">
    <property type="entry name" value="Oxidoreductase molybdopterin-binding domain"/>
    <property type="match status" value="1"/>
</dbReference>
<comment type="cofactor">
    <cofactor evidence="1">
        <name>Mo-molybdopterin</name>
        <dbReference type="ChEBI" id="CHEBI:71302"/>
    </cofactor>
</comment>
<dbReference type="PRINTS" id="PR00407">
    <property type="entry name" value="EUMOPTERIN"/>
</dbReference>
<dbReference type="Pfam" id="PF13442">
    <property type="entry name" value="Cytochrome_CBB3"/>
    <property type="match status" value="1"/>
</dbReference>